<evidence type="ECO:0008006" key="4">
    <source>
        <dbReference type="Google" id="ProtNLM"/>
    </source>
</evidence>
<keyword evidence="1" id="KW-0732">Signal</keyword>
<reference evidence="3" key="1">
    <citation type="submission" date="2020-07" db="EMBL/GenBank/DDBJ databases">
        <title>novel species isolated from the respiratory tract of Marmot.</title>
        <authorList>
            <person name="Zhang G."/>
        </authorList>
    </citation>
    <scope>NUCLEOTIDE SEQUENCE [LARGE SCALE GENOMIC DNA]</scope>
    <source>
        <strain evidence="3">686</strain>
    </source>
</reference>
<organism evidence="2 3">
    <name type="scientific">Gordonia jinghuaiqii</name>
    <dbReference type="NCBI Taxonomy" id="2758710"/>
    <lineage>
        <taxon>Bacteria</taxon>
        <taxon>Bacillati</taxon>
        <taxon>Actinomycetota</taxon>
        <taxon>Actinomycetes</taxon>
        <taxon>Mycobacteriales</taxon>
        <taxon>Gordoniaceae</taxon>
        <taxon>Gordonia</taxon>
    </lineage>
</organism>
<dbReference type="Proteomes" id="UP000515663">
    <property type="component" value="Chromosome"/>
</dbReference>
<proteinExistence type="predicted"/>
<evidence type="ECO:0000313" key="3">
    <source>
        <dbReference type="Proteomes" id="UP000515663"/>
    </source>
</evidence>
<dbReference type="AlphaFoldDB" id="A0A7D7LYX0"/>
<dbReference type="EMBL" id="CP059491">
    <property type="protein sequence ID" value="QMT02174.1"/>
    <property type="molecule type" value="Genomic_DNA"/>
</dbReference>
<sequence length="139" mass="15288">MRHFKYICLLIVAAGFIVTGCGGGSDISSPTTVATQDPQASLEDAAREWSESFYGGDGVEAYALFTDECKQDLTEDQFKAMSDFNDSEPTRELQHVDATVKGNTGTVDLHFNDTSQNDTGMPWVLVGEEWKTSDCTMRE</sequence>
<dbReference type="KEGG" id="gji:H1R19_03055"/>
<evidence type="ECO:0000256" key="1">
    <source>
        <dbReference type="SAM" id="SignalP"/>
    </source>
</evidence>
<name>A0A7D7LYX0_9ACTN</name>
<evidence type="ECO:0000313" key="2">
    <source>
        <dbReference type="EMBL" id="QMT02174.1"/>
    </source>
</evidence>
<feature type="chain" id="PRO_5027862451" description="Nuclear transport factor 2 family protein" evidence="1">
    <location>
        <begin position="25"/>
        <end position="139"/>
    </location>
</feature>
<gene>
    <name evidence="2" type="ORF">H1R19_03055</name>
</gene>
<keyword evidence="3" id="KW-1185">Reference proteome</keyword>
<feature type="signal peptide" evidence="1">
    <location>
        <begin position="1"/>
        <end position="24"/>
    </location>
</feature>
<dbReference type="PROSITE" id="PS51257">
    <property type="entry name" value="PROKAR_LIPOPROTEIN"/>
    <property type="match status" value="1"/>
</dbReference>
<accession>A0A7D7LYX0</accession>
<protein>
    <recommendedName>
        <fullName evidence="4">Nuclear transport factor 2 family protein</fullName>
    </recommendedName>
</protein>
<dbReference type="RefSeq" id="WP_219850539.1">
    <property type="nucleotide sequence ID" value="NZ_CP059491.1"/>
</dbReference>